<evidence type="ECO:0000313" key="2">
    <source>
        <dbReference type="Proteomes" id="UP000299102"/>
    </source>
</evidence>
<comment type="caution">
    <text evidence="1">The sequence shown here is derived from an EMBL/GenBank/DDBJ whole genome shotgun (WGS) entry which is preliminary data.</text>
</comment>
<keyword evidence="2" id="KW-1185">Reference proteome</keyword>
<organism evidence="1 2">
    <name type="scientific">Eumeta variegata</name>
    <name type="common">Bagworm moth</name>
    <name type="synonym">Eumeta japonica</name>
    <dbReference type="NCBI Taxonomy" id="151549"/>
    <lineage>
        <taxon>Eukaryota</taxon>
        <taxon>Metazoa</taxon>
        <taxon>Ecdysozoa</taxon>
        <taxon>Arthropoda</taxon>
        <taxon>Hexapoda</taxon>
        <taxon>Insecta</taxon>
        <taxon>Pterygota</taxon>
        <taxon>Neoptera</taxon>
        <taxon>Endopterygota</taxon>
        <taxon>Lepidoptera</taxon>
        <taxon>Glossata</taxon>
        <taxon>Ditrysia</taxon>
        <taxon>Tineoidea</taxon>
        <taxon>Psychidae</taxon>
        <taxon>Oiketicinae</taxon>
        <taxon>Eumeta</taxon>
    </lineage>
</organism>
<accession>A0A4C1W273</accession>
<sequence length="123" mass="14072">MFEEQIASYRGVDDQRRPWPLATPRGVTSALTTPRQGVRHLIKGREIGPLEGERAECAGGTLTHSMKDNSGNRYFTSVLCEWAIVLQPIWPHYGSCPDMLYDSYLNFFRIAQITDHRNMCKIK</sequence>
<reference evidence="1 2" key="1">
    <citation type="journal article" date="2019" name="Commun. Biol.">
        <title>The bagworm genome reveals a unique fibroin gene that provides high tensile strength.</title>
        <authorList>
            <person name="Kono N."/>
            <person name="Nakamura H."/>
            <person name="Ohtoshi R."/>
            <person name="Tomita M."/>
            <person name="Numata K."/>
            <person name="Arakawa K."/>
        </authorList>
    </citation>
    <scope>NUCLEOTIDE SEQUENCE [LARGE SCALE GENOMIC DNA]</scope>
</reference>
<proteinExistence type="predicted"/>
<dbReference type="Proteomes" id="UP000299102">
    <property type="component" value="Unassembled WGS sequence"/>
</dbReference>
<dbReference type="AlphaFoldDB" id="A0A4C1W273"/>
<protein>
    <submittedName>
        <fullName evidence="1">Uncharacterized protein</fullName>
    </submittedName>
</protein>
<name>A0A4C1W273_EUMVA</name>
<dbReference type="EMBL" id="BGZK01000465">
    <property type="protein sequence ID" value="GBP45143.1"/>
    <property type="molecule type" value="Genomic_DNA"/>
</dbReference>
<evidence type="ECO:0000313" key="1">
    <source>
        <dbReference type="EMBL" id="GBP45143.1"/>
    </source>
</evidence>
<gene>
    <name evidence="1" type="ORF">EVAR_95794_1</name>
</gene>